<accession>A0A518CWD3</accession>
<gene>
    <name evidence="2" type="ORF">Pla163_06130</name>
</gene>
<sequence>MPGASDTETPERGRSASEMEIDFSQVDETENYVSVPEGVYPCRIADVREGFTRDGDKRWSVRLEVTDGECAGRTAAWDGISWSERGLQRAKFVLSKLGFDTAGKLAVEARDLLGRTTWVKVLEEERVDPLTGTRSRRMRVPFLGYGEHRASLAGD</sequence>
<dbReference type="Proteomes" id="UP000319342">
    <property type="component" value="Chromosome"/>
</dbReference>
<dbReference type="EMBL" id="CP036290">
    <property type="protein sequence ID" value="QDU83514.1"/>
    <property type="molecule type" value="Genomic_DNA"/>
</dbReference>
<reference evidence="2 3" key="1">
    <citation type="submission" date="2019-02" db="EMBL/GenBank/DDBJ databases">
        <title>Deep-cultivation of Planctomycetes and their phenomic and genomic characterization uncovers novel biology.</title>
        <authorList>
            <person name="Wiegand S."/>
            <person name="Jogler M."/>
            <person name="Boedeker C."/>
            <person name="Pinto D."/>
            <person name="Vollmers J."/>
            <person name="Rivas-Marin E."/>
            <person name="Kohn T."/>
            <person name="Peeters S.H."/>
            <person name="Heuer A."/>
            <person name="Rast P."/>
            <person name="Oberbeckmann S."/>
            <person name="Bunk B."/>
            <person name="Jeske O."/>
            <person name="Meyerdierks A."/>
            <person name="Storesund J.E."/>
            <person name="Kallscheuer N."/>
            <person name="Luecker S."/>
            <person name="Lage O.M."/>
            <person name="Pohl T."/>
            <person name="Merkel B.J."/>
            <person name="Hornburger P."/>
            <person name="Mueller R.-W."/>
            <person name="Bruemmer F."/>
            <person name="Labrenz M."/>
            <person name="Spormann A.M."/>
            <person name="Op den Camp H."/>
            <person name="Overmann J."/>
            <person name="Amann R."/>
            <person name="Jetten M.S.M."/>
            <person name="Mascher T."/>
            <person name="Medema M.H."/>
            <person name="Devos D.P."/>
            <person name="Kaster A.-K."/>
            <person name="Ovreas L."/>
            <person name="Rohde M."/>
            <person name="Galperin M.Y."/>
            <person name="Jogler C."/>
        </authorList>
    </citation>
    <scope>NUCLEOTIDE SEQUENCE [LARGE SCALE GENOMIC DNA]</scope>
    <source>
        <strain evidence="2 3">Pla163</strain>
    </source>
</reference>
<evidence type="ECO:0008006" key="4">
    <source>
        <dbReference type="Google" id="ProtNLM"/>
    </source>
</evidence>
<feature type="region of interest" description="Disordered" evidence="1">
    <location>
        <begin position="1"/>
        <end position="21"/>
    </location>
</feature>
<organism evidence="2 3">
    <name type="scientific">Rohdeia mirabilis</name>
    <dbReference type="NCBI Taxonomy" id="2528008"/>
    <lineage>
        <taxon>Bacteria</taxon>
        <taxon>Pseudomonadati</taxon>
        <taxon>Planctomycetota</taxon>
        <taxon>Planctomycetia</taxon>
        <taxon>Planctomycetia incertae sedis</taxon>
        <taxon>Rohdeia</taxon>
    </lineage>
</organism>
<protein>
    <recommendedName>
        <fullName evidence="4">DUF669 domain-containing protein</fullName>
    </recommendedName>
</protein>
<keyword evidence="3" id="KW-1185">Reference proteome</keyword>
<evidence type="ECO:0000313" key="2">
    <source>
        <dbReference type="EMBL" id="QDU83514.1"/>
    </source>
</evidence>
<name>A0A518CWD3_9BACT</name>
<dbReference type="AlphaFoldDB" id="A0A518CWD3"/>
<evidence type="ECO:0000256" key="1">
    <source>
        <dbReference type="SAM" id="MobiDB-lite"/>
    </source>
</evidence>
<proteinExistence type="predicted"/>
<evidence type="ECO:0000313" key="3">
    <source>
        <dbReference type="Proteomes" id="UP000319342"/>
    </source>
</evidence>